<sequence length="186" mass="18467">MKHYVFPTVSDADAFIADLKAQNVVGDVSGQTSYRRRTELQTTPTTTTTATTTEQAVVAEAGGDGKDVAAGAVTGGALGTAAGLAAGALVAATGGLAAIPVVLGLGIGAAAGAATGAVSGHGLDDDAAAEVAGGTRRYQDSYTLENDEYDRLHSAVSNDGRLVAVEDNIPADIVATTAARHNGRQA</sequence>
<comment type="caution">
    <text evidence="1">The sequence shown here is derived from an EMBL/GenBank/DDBJ whole genome shotgun (WGS) entry which is preliminary data.</text>
</comment>
<name>A0A418V6Z6_9DEIO</name>
<reference evidence="1 2" key="1">
    <citation type="submission" date="2018-09" db="EMBL/GenBank/DDBJ databases">
        <authorList>
            <person name="Zhu H."/>
        </authorList>
    </citation>
    <scope>NUCLEOTIDE SEQUENCE [LARGE SCALE GENOMIC DNA]</scope>
    <source>
        <strain evidence="1 2">K2S05-167</strain>
    </source>
</reference>
<keyword evidence="2" id="KW-1185">Reference proteome</keyword>
<proteinExistence type="predicted"/>
<dbReference type="Proteomes" id="UP000286287">
    <property type="component" value="Unassembled WGS sequence"/>
</dbReference>
<organism evidence="1 2">
    <name type="scientific">Deinococcus cavernae</name>
    <dbReference type="NCBI Taxonomy" id="2320857"/>
    <lineage>
        <taxon>Bacteria</taxon>
        <taxon>Thermotogati</taxon>
        <taxon>Deinococcota</taxon>
        <taxon>Deinococci</taxon>
        <taxon>Deinococcales</taxon>
        <taxon>Deinococcaceae</taxon>
        <taxon>Deinococcus</taxon>
    </lineage>
</organism>
<evidence type="ECO:0000313" key="1">
    <source>
        <dbReference type="EMBL" id="RJF71852.1"/>
    </source>
</evidence>
<dbReference type="EMBL" id="QYUJ01000014">
    <property type="protein sequence ID" value="RJF71852.1"/>
    <property type="molecule type" value="Genomic_DNA"/>
</dbReference>
<dbReference type="AlphaFoldDB" id="A0A418V6Z6"/>
<protein>
    <recommendedName>
        <fullName evidence="3">DUF1269 domain-containing protein</fullName>
    </recommendedName>
</protein>
<accession>A0A418V6Z6</accession>
<dbReference type="RefSeq" id="WP_119763422.1">
    <property type="nucleotide sequence ID" value="NZ_QYUJ01000014.1"/>
</dbReference>
<evidence type="ECO:0000313" key="2">
    <source>
        <dbReference type="Proteomes" id="UP000286287"/>
    </source>
</evidence>
<dbReference type="OrthoDB" id="74279at2"/>
<evidence type="ECO:0008006" key="3">
    <source>
        <dbReference type="Google" id="ProtNLM"/>
    </source>
</evidence>
<gene>
    <name evidence="1" type="ORF">D3875_10065</name>
</gene>